<feature type="domain" description="PAS" evidence="1">
    <location>
        <begin position="31"/>
        <end position="102"/>
    </location>
</feature>
<sequence length="888" mass="96487">MIALTLVVLIAVAAIGLAWRAARARDAARFAERRMRRLAVHDSSISLSLVDRDLRVVELEGEALERSGWARDEFLGRRLPEVLDGERHATLLVLLGEALKGHSGTVEIVSSRNGRVYRVDVLPFAEAREITHAALVMRDITDERALRRSLEERELFLRAVLNELGDRVHVADAGGRLHAFDGSTVDDDLHPLEWAEHFGLCHLDGRPLGPHETPLLRALRGERLRNVEVMLDAGDVRRTVLASGGPVLSPSGEKLGAVMVSADLTDFRDAETRLRRSEERHRRVIDTVSDCVFETDAQGRWTHLTDAWSTATGYTVEASLGRPVWEFVHPDDRAEHALAFAPLLSGERAGLRHAHRYLTVAGAERWGEVQVRAISGWDGLPTGFVGVMRDVTDERRARQHVAAEQAVMRRLTSMETLEDVGPALLEVLGHELGWDGAELWRMGDDERLRRFSSWSASGVDLERYLGAGDWLSYEVGDGFPGMAWMSRVPVWKADVGGDPASLRRDEAVADGLQSAVALPLRSHGVPTGVVILLSRAPREPEGGLVRLLEAIGGQVTSFLQRREAESRVAAQAEDLRTLSEVAHQLAAENDLFAARTALCSATRDVTGAASVVLLEPTARGEALTVSAAVGAAVLGMSVGIDARAITSEAYLTGELVHVPDVFQDARAVSCQAVAGSTSAAWVPVLRDGHAVGVLAVGWTARRAELSARDAELLRLLAAEAAITIHRTDLLARLQSTARTDPLTGLPNRRVWDEDVARELERARRHGGSLCLAMLDLDRFKAYNDQHGHQAGDDLLAAAAEAWRPELRATDTLARYGGEEFAVLLPHSDADGAQAVVERLLAVVPFAQTASAGIAVWDGLEDEDALLARADAALYDAKHAGRARALVAA</sequence>
<evidence type="ECO:0000259" key="2">
    <source>
        <dbReference type="PROSITE" id="PS50113"/>
    </source>
</evidence>
<proteinExistence type="predicted"/>
<dbReference type="InterPro" id="IPR029787">
    <property type="entry name" value="Nucleotide_cyclase"/>
</dbReference>
<dbReference type="SUPFAM" id="SSF55781">
    <property type="entry name" value="GAF domain-like"/>
    <property type="match status" value="2"/>
</dbReference>
<dbReference type="Pfam" id="PF00989">
    <property type="entry name" value="PAS"/>
    <property type="match status" value="1"/>
</dbReference>
<dbReference type="Pfam" id="PF00990">
    <property type="entry name" value="GGDEF"/>
    <property type="match status" value="1"/>
</dbReference>
<dbReference type="Pfam" id="PF13185">
    <property type="entry name" value="GAF_2"/>
    <property type="match status" value="2"/>
</dbReference>
<dbReference type="Pfam" id="PF08448">
    <property type="entry name" value="PAS_4"/>
    <property type="match status" value="1"/>
</dbReference>
<dbReference type="SMART" id="SM00267">
    <property type="entry name" value="GGDEF"/>
    <property type="match status" value="1"/>
</dbReference>
<dbReference type="InterPro" id="IPR000014">
    <property type="entry name" value="PAS"/>
</dbReference>
<dbReference type="SMART" id="SM00086">
    <property type="entry name" value="PAC"/>
    <property type="match status" value="2"/>
</dbReference>
<gene>
    <name evidence="4" type="ORF">C8N24_5919</name>
</gene>
<dbReference type="InterPro" id="IPR043128">
    <property type="entry name" value="Rev_trsase/Diguanyl_cyclase"/>
</dbReference>
<dbReference type="FunFam" id="3.30.70.270:FF:000001">
    <property type="entry name" value="Diguanylate cyclase domain protein"/>
    <property type="match status" value="1"/>
</dbReference>
<feature type="domain" description="PAS" evidence="1">
    <location>
        <begin position="277"/>
        <end position="347"/>
    </location>
</feature>
<dbReference type="NCBIfam" id="TIGR00254">
    <property type="entry name" value="GGDEF"/>
    <property type="match status" value="1"/>
</dbReference>
<dbReference type="PROSITE" id="PS50887">
    <property type="entry name" value="GGDEF"/>
    <property type="match status" value="1"/>
</dbReference>
<evidence type="ECO:0000313" key="5">
    <source>
        <dbReference type="Proteomes" id="UP000278962"/>
    </source>
</evidence>
<evidence type="ECO:0000313" key="4">
    <source>
        <dbReference type="EMBL" id="RKQ87887.1"/>
    </source>
</evidence>
<dbReference type="PANTHER" id="PTHR44757:SF2">
    <property type="entry name" value="BIOFILM ARCHITECTURE MAINTENANCE PROTEIN MBAA"/>
    <property type="match status" value="1"/>
</dbReference>
<dbReference type="Gene3D" id="3.30.450.20">
    <property type="entry name" value="PAS domain"/>
    <property type="match status" value="3"/>
</dbReference>
<name>A0A660L1T0_9ACTN</name>
<dbReference type="PANTHER" id="PTHR44757">
    <property type="entry name" value="DIGUANYLATE CYCLASE DGCP"/>
    <property type="match status" value="1"/>
</dbReference>
<dbReference type="InterPro" id="IPR035965">
    <property type="entry name" value="PAS-like_dom_sf"/>
</dbReference>
<comment type="caution">
    <text evidence="4">The sequence shown here is derived from an EMBL/GenBank/DDBJ whole genome shotgun (WGS) entry which is preliminary data.</text>
</comment>
<dbReference type="PROSITE" id="PS50112">
    <property type="entry name" value="PAS"/>
    <property type="match status" value="2"/>
</dbReference>
<feature type="domain" description="GGDEF" evidence="3">
    <location>
        <begin position="767"/>
        <end position="888"/>
    </location>
</feature>
<dbReference type="EMBL" id="RBIL01000002">
    <property type="protein sequence ID" value="RKQ87887.1"/>
    <property type="molecule type" value="Genomic_DNA"/>
</dbReference>
<feature type="domain" description="PAC" evidence="2">
    <location>
        <begin position="223"/>
        <end position="276"/>
    </location>
</feature>
<dbReference type="InterPro" id="IPR000700">
    <property type="entry name" value="PAS-assoc_C"/>
</dbReference>
<dbReference type="PROSITE" id="PS50113">
    <property type="entry name" value="PAC"/>
    <property type="match status" value="2"/>
</dbReference>
<dbReference type="NCBIfam" id="TIGR00229">
    <property type="entry name" value="sensory_box"/>
    <property type="match status" value="2"/>
</dbReference>
<evidence type="ECO:0000259" key="3">
    <source>
        <dbReference type="PROSITE" id="PS50887"/>
    </source>
</evidence>
<dbReference type="CDD" id="cd01949">
    <property type="entry name" value="GGDEF"/>
    <property type="match status" value="1"/>
</dbReference>
<dbReference type="Gene3D" id="3.30.70.270">
    <property type="match status" value="1"/>
</dbReference>
<dbReference type="InterPro" id="IPR029016">
    <property type="entry name" value="GAF-like_dom_sf"/>
</dbReference>
<dbReference type="RefSeq" id="WP_121256899.1">
    <property type="nucleotide sequence ID" value="NZ_RBIL01000002.1"/>
</dbReference>
<accession>A0A660L1T0</accession>
<dbReference type="InterPro" id="IPR003018">
    <property type="entry name" value="GAF"/>
</dbReference>
<feature type="domain" description="PAC" evidence="2">
    <location>
        <begin position="351"/>
        <end position="403"/>
    </location>
</feature>
<protein>
    <submittedName>
        <fullName evidence="4">PAS domain S-box-containing protein/diguanylate cyclase (GGDEF)-like protein</fullName>
    </submittedName>
</protein>
<organism evidence="4 5">
    <name type="scientific">Solirubrobacter pauli</name>
    <dbReference type="NCBI Taxonomy" id="166793"/>
    <lineage>
        <taxon>Bacteria</taxon>
        <taxon>Bacillati</taxon>
        <taxon>Actinomycetota</taxon>
        <taxon>Thermoleophilia</taxon>
        <taxon>Solirubrobacterales</taxon>
        <taxon>Solirubrobacteraceae</taxon>
        <taxon>Solirubrobacter</taxon>
    </lineage>
</organism>
<dbReference type="Gene3D" id="3.30.450.40">
    <property type="match status" value="2"/>
</dbReference>
<dbReference type="OrthoDB" id="23692at2"/>
<dbReference type="InterPro" id="IPR013656">
    <property type="entry name" value="PAS_4"/>
</dbReference>
<dbReference type="InterPro" id="IPR013767">
    <property type="entry name" value="PAS_fold"/>
</dbReference>
<dbReference type="SMART" id="SM00065">
    <property type="entry name" value="GAF"/>
    <property type="match status" value="2"/>
</dbReference>
<reference evidence="4 5" key="1">
    <citation type="submission" date="2018-10" db="EMBL/GenBank/DDBJ databases">
        <title>Genomic Encyclopedia of Archaeal and Bacterial Type Strains, Phase II (KMG-II): from individual species to whole genera.</title>
        <authorList>
            <person name="Goeker M."/>
        </authorList>
    </citation>
    <scope>NUCLEOTIDE SEQUENCE [LARGE SCALE GENOMIC DNA]</scope>
    <source>
        <strain evidence="4 5">DSM 14954</strain>
    </source>
</reference>
<dbReference type="InterPro" id="IPR052155">
    <property type="entry name" value="Biofilm_reg_signaling"/>
</dbReference>
<dbReference type="CDD" id="cd00130">
    <property type="entry name" value="PAS"/>
    <property type="match status" value="1"/>
</dbReference>
<keyword evidence="5" id="KW-1185">Reference proteome</keyword>
<dbReference type="SUPFAM" id="SSF55785">
    <property type="entry name" value="PYP-like sensor domain (PAS domain)"/>
    <property type="match status" value="3"/>
</dbReference>
<dbReference type="Proteomes" id="UP000278962">
    <property type="component" value="Unassembled WGS sequence"/>
</dbReference>
<dbReference type="AlphaFoldDB" id="A0A660L1T0"/>
<dbReference type="InterPro" id="IPR001610">
    <property type="entry name" value="PAC"/>
</dbReference>
<dbReference type="SMART" id="SM00091">
    <property type="entry name" value="PAS"/>
    <property type="match status" value="2"/>
</dbReference>
<dbReference type="InterPro" id="IPR000160">
    <property type="entry name" value="GGDEF_dom"/>
</dbReference>
<evidence type="ECO:0000259" key="1">
    <source>
        <dbReference type="PROSITE" id="PS50112"/>
    </source>
</evidence>
<dbReference type="SUPFAM" id="SSF55073">
    <property type="entry name" value="Nucleotide cyclase"/>
    <property type="match status" value="1"/>
</dbReference>
<dbReference type="GO" id="GO:0006355">
    <property type="term" value="P:regulation of DNA-templated transcription"/>
    <property type="evidence" value="ECO:0007669"/>
    <property type="project" value="InterPro"/>
</dbReference>